<proteinExistence type="predicted"/>
<protein>
    <submittedName>
        <fullName evidence="1">Uncharacterized protein</fullName>
    </submittedName>
</protein>
<geneLocation type="plasmid" evidence="1 2">
    <name>unnamed</name>
</geneLocation>
<accession>A0ABZ2I4F9</accession>
<evidence type="ECO:0000313" key="2">
    <source>
        <dbReference type="Proteomes" id="UP001369958"/>
    </source>
</evidence>
<evidence type="ECO:0000313" key="1">
    <source>
        <dbReference type="EMBL" id="WWT34758.1"/>
    </source>
</evidence>
<keyword evidence="2" id="KW-1185">Reference proteome</keyword>
<reference evidence="1 2" key="1">
    <citation type="submission" date="2024-02" db="EMBL/GenBank/DDBJ databases">
        <title>Complete genome sequence of Pelagibacterium nitratireducens ZH15.</title>
        <authorList>
            <person name="Zhao L.H."/>
        </authorList>
    </citation>
    <scope>NUCLEOTIDE SEQUENCE [LARGE SCALE GENOMIC DNA]</scope>
    <source>
        <strain evidence="1 2">ZH15</strain>
        <plasmid evidence="1 2">unnamed</plasmid>
    </source>
</reference>
<dbReference type="RefSeq" id="WP_338610847.1">
    <property type="nucleotide sequence ID" value="NZ_CP146276.1"/>
</dbReference>
<organism evidence="1 2">
    <name type="scientific">Pelagibacterium nitratireducens</name>
    <dbReference type="NCBI Taxonomy" id="1046114"/>
    <lineage>
        <taxon>Bacteria</taxon>
        <taxon>Pseudomonadati</taxon>
        <taxon>Pseudomonadota</taxon>
        <taxon>Alphaproteobacteria</taxon>
        <taxon>Hyphomicrobiales</taxon>
        <taxon>Devosiaceae</taxon>
        <taxon>Pelagibacterium</taxon>
    </lineage>
</organism>
<keyword evidence="1" id="KW-0614">Plasmid</keyword>
<dbReference type="EMBL" id="CP146276">
    <property type="protein sequence ID" value="WWT34758.1"/>
    <property type="molecule type" value="Genomic_DNA"/>
</dbReference>
<dbReference type="Proteomes" id="UP001369958">
    <property type="component" value="Plasmid unnamed"/>
</dbReference>
<gene>
    <name evidence="1" type="ORF">V6617_18635</name>
</gene>
<name>A0ABZ2I4F9_9HYPH</name>
<sequence length="86" mass="9020">MAVPLGKTRHSHSAATAAVATFGRTAGASPEKSDFDLYVNEPLEPGSVLAVHTEGDDAFAAIGTSYPPGYIDVDIGRWKELTGEDD</sequence>